<dbReference type="InterPro" id="IPR003156">
    <property type="entry name" value="DHHA1_dom"/>
</dbReference>
<dbReference type="Gene3D" id="3.90.1640.30">
    <property type="match status" value="1"/>
</dbReference>
<dbReference type="Proteomes" id="UP000199580">
    <property type="component" value="Unassembled WGS sequence"/>
</dbReference>
<dbReference type="InterPro" id="IPR038763">
    <property type="entry name" value="DHH_sf"/>
</dbReference>
<dbReference type="Pfam" id="PF17768">
    <property type="entry name" value="RecJ_OB"/>
    <property type="match status" value="1"/>
</dbReference>
<name>A0A1G8SAQ7_9FLAO</name>
<dbReference type="PANTHER" id="PTHR30255">
    <property type="entry name" value="SINGLE-STRANDED-DNA-SPECIFIC EXONUCLEASE RECJ"/>
    <property type="match status" value="1"/>
</dbReference>
<evidence type="ECO:0000313" key="10">
    <source>
        <dbReference type="Proteomes" id="UP000199580"/>
    </source>
</evidence>
<evidence type="ECO:0000256" key="1">
    <source>
        <dbReference type="ARBA" id="ARBA00005915"/>
    </source>
</evidence>
<gene>
    <name evidence="9" type="ORF">SAMN04487935_0459</name>
</gene>
<evidence type="ECO:0000256" key="4">
    <source>
        <dbReference type="ARBA" id="ARBA00022801"/>
    </source>
</evidence>
<proteinExistence type="inferred from homology"/>
<dbReference type="GO" id="GO:0008409">
    <property type="term" value="F:5'-3' exonuclease activity"/>
    <property type="evidence" value="ECO:0007669"/>
    <property type="project" value="InterPro"/>
</dbReference>
<dbReference type="STRING" id="1128970.SAMN04487935_0459"/>
<keyword evidence="4" id="KW-0378">Hydrolase</keyword>
<organism evidence="9 10">
    <name type="scientific">Flavobacterium noncentrifugens</name>
    <dbReference type="NCBI Taxonomy" id="1128970"/>
    <lineage>
        <taxon>Bacteria</taxon>
        <taxon>Pseudomonadati</taxon>
        <taxon>Bacteroidota</taxon>
        <taxon>Flavobacteriia</taxon>
        <taxon>Flavobacteriales</taxon>
        <taxon>Flavobacteriaceae</taxon>
        <taxon>Flavobacterium</taxon>
    </lineage>
</organism>
<dbReference type="AlphaFoldDB" id="A0A1G8SAQ7"/>
<evidence type="ECO:0000259" key="8">
    <source>
        <dbReference type="Pfam" id="PF17768"/>
    </source>
</evidence>
<sequence length="590" mass="66658">MQQETKNFIAKITKFGKLYTPYKIFIMRWTIKSLPDQDTVKNLMHVLSIDNITATLLVQRGIETFEQARKFFRPELQDLHDPYLMKDMDKAVVRIEKAIQNNENILVFGDYDVDGTTAVSLVSSYLRSFYPNIATYIPDRYNEGYGVSYLGIDYADDNGCSLIIALDCGIKSIDHVAYANRKNIDFIICDHHRPGEFLPDAVAVLDPKRSDCFYPYDELCGCGIGFKLLQALGKNRGETTEDLIQYLDLVATAIAADIVPMTGENRILAKLGLEVINDNPRPGIKALIHQIKKKTLDITDVVFIIAPRINAAGRIKHGNHAVELLTEFNFEQAQQFASEIEQYNSDRKDLDKQITKEALQQIIDNNEHENFTSVVFHETWHKGVIGIVASRLIETYYRPTLVFTKSGDKYAASARSVKGFDVYNALESCAEYLEQFGGHMYAAGLTLKEENYQAFKNAFEEIVKATIHPDMRIPEISVDAAIDFDEITPKMTRILKQFEPFGPLNMTPVFVTKNLQDTGFAKTLGSDNEHLRLYVKQNNTGGIGAIGFGLGNKIGLTLNQQSFQAAYCIDENEWNGNVSMQLRLKDLKEN</sequence>
<evidence type="ECO:0000256" key="2">
    <source>
        <dbReference type="ARBA" id="ARBA00019841"/>
    </source>
</evidence>
<keyword evidence="5 9" id="KW-0269">Exonuclease</keyword>
<accession>A0A1G8SAQ7</accession>
<feature type="domain" description="RecJ OB" evidence="8">
    <location>
        <begin position="478"/>
        <end position="586"/>
    </location>
</feature>
<protein>
    <recommendedName>
        <fullName evidence="2">Single-stranded-DNA-specific exonuclease RecJ</fullName>
    </recommendedName>
</protein>
<evidence type="ECO:0000259" key="6">
    <source>
        <dbReference type="Pfam" id="PF01368"/>
    </source>
</evidence>
<comment type="similarity">
    <text evidence="1">Belongs to the RecJ family.</text>
</comment>
<evidence type="ECO:0000256" key="5">
    <source>
        <dbReference type="ARBA" id="ARBA00022839"/>
    </source>
</evidence>
<dbReference type="GO" id="GO:0003676">
    <property type="term" value="F:nucleic acid binding"/>
    <property type="evidence" value="ECO:0007669"/>
    <property type="project" value="InterPro"/>
</dbReference>
<keyword evidence="10" id="KW-1185">Reference proteome</keyword>
<dbReference type="PANTHER" id="PTHR30255:SF2">
    <property type="entry name" value="SINGLE-STRANDED-DNA-SPECIFIC EXONUCLEASE RECJ"/>
    <property type="match status" value="1"/>
</dbReference>
<dbReference type="GO" id="GO:0006281">
    <property type="term" value="P:DNA repair"/>
    <property type="evidence" value="ECO:0007669"/>
    <property type="project" value="InterPro"/>
</dbReference>
<feature type="domain" description="DHHA1" evidence="7">
    <location>
        <begin position="374"/>
        <end position="464"/>
    </location>
</feature>
<feature type="domain" description="DDH" evidence="6">
    <location>
        <begin position="104"/>
        <end position="254"/>
    </location>
</feature>
<dbReference type="Pfam" id="PF01368">
    <property type="entry name" value="DHH"/>
    <property type="match status" value="1"/>
</dbReference>
<dbReference type="Gene3D" id="3.10.310.30">
    <property type="match status" value="1"/>
</dbReference>
<dbReference type="EMBL" id="FNEZ01000001">
    <property type="protein sequence ID" value="SDJ25740.1"/>
    <property type="molecule type" value="Genomic_DNA"/>
</dbReference>
<dbReference type="NCBIfam" id="TIGR00644">
    <property type="entry name" value="recJ"/>
    <property type="match status" value="1"/>
</dbReference>
<evidence type="ECO:0000259" key="7">
    <source>
        <dbReference type="Pfam" id="PF02272"/>
    </source>
</evidence>
<evidence type="ECO:0000313" key="9">
    <source>
        <dbReference type="EMBL" id="SDJ25740.1"/>
    </source>
</evidence>
<dbReference type="InterPro" id="IPR004610">
    <property type="entry name" value="RecJ"/>
</dbReference>
<dbReference type="InterPro" id="IPR051673">
    <property type="entry name" value="SSDNA_exonuclease_RecJ"/>
</dbReference>
<dbReference type="InterPro" id="IPR041122">
    <property type="entry name" value="RecJ_OB"/>
</dbReference>
<dbReference type="GO" id="GO:0006310">
    <property type="term" value="P:DNA recombination"/>
    <property type="evidence" value="ECO:0007669"/>
    <property type="project" value="InterPro"/>
</dbReference>
<dbReference type="SUPFAM" id="SSF64182">
    <property type="entry name" value="DHH phosphoesterases"/>
    <property type="match status" value="1"/>
</dbReference>
<dbReference type="Pfam" id="PF02272">
    <property type="entry name" value="DHHA1"/>
    <property type="match status" value="1"/>
</dbReference>
<reference evidence="9 10" key="1">
    <citation type="submission" date="2016-10" db="EMBL/GenBank/DDBJ databases">
        <authorList>
            <person name="de Groot N.N."/>
        </authorList>
    </citation>
    <scope>NUCLEOTIDE SEQUENCE [LARGE SCALE GENOMIC DNA]</scope>
    <source>
        <strain evidence="9 10">CGMCC 1.10076</strain>
    </source>
</reference>
<dbReference type="InterPro" id="IPR001667">
    <property type="entry name" value="DDH_dom"/>
</dbReference>
<keyword evidence="3" id="KW-0540">Nuclease</keyword>
<evidence type="ECO:0000256" key="3">
    <source>
        <dbReference type="ARBA" id="ARBA00022722"/>
    </source>
</evidence>